<dbReference type="AlphaFoldDB" id="A0A090N8V0"/>
<dbReference type="STRING" id="1035.BN961_04003"/>
<evidence type="ECO:0000313" key="1">
    <source>
        <dbReference type="EMBL" id="CEG10563.1"/>
    </source>
</evidence>
<reference evidence="1 2" key="1">
    <citation type="journal article" date="2014" name="Genome Announc.">
        <title>Genome Sequence of Afipia felis Strain 76713, Isolated in Hospital Water Using an Amoeba Co-Culture Procedure.</title>
        <authorList>
            <person name="Benamar S."/>
            <person name="La Scola B."/>
            <person name="Croce O."/>
        </authorList>
    </citation>
    <scope>NUCLEOTIDE SEQUENCE [LARGE SCALE GENOMIC DNA]</scope>
    <source>
        <strain evidence="1 2">76713</strain>
    </source>
</reference>
<dbReference type="Proteomes" id="UP000035762">
    <property type="component" value="Unassembled WGS sequence"/>
</dbReference>
<accession>A0A090N8V0</accession>
<gene>
    <name evidence="1" type="ORF">BN961_04003</name>
</gene>
<keyword evidence="2" id="KW-1185">Reference proteome</keyword>
<name>A0A090N8V0_AFIFE</name>
<comment type="caution">
    <text evidence="1">The sequence shown here is derived from an EMBL/GenBank/DDBJ whole genome shotgun (WGS) entry which is preliminary data.</text>
</comment>
<dbReference type="EMBL" id="CCAZ020000003">
    <property type="protein sequence ID" value="CEG10563.1"/>
    <property type="molecule type" value="Genomic_DNA"/>
</dbReference>
<sequence>MFDEAGCLNIVRMRQHELLILRGSPHVLAEFSGAQGAIDQRHRHRLALGLAEVNAVAACEAGGFGFRALELVYHLAFRDGDRSERHGKADLGGDDIDLDFADTDFTGERVVAAVAALRRIAERQQKALIASREVLQAQIPIRGKVQRLAREIADGMVGDVRRRGFDQAVLTENVRYARHRRLRLRVGEHG</sequence>
<protein>
    <submittedName>
        <fullName evidence="1">Uncharacterized protein</fullName>
    </submittedName>
</protein>
<proteinExistence type="predicted"/>
<evidence type="ECO:0000313" key="2">
    <source>
        <dbReference type="Proteomes" id="UP000035762"/>
    </source>
</evidence>
<organism evidence="1 2">
    <name type="scientific">Afipia felis</name>
    <name type="common">Cat scratch disease bacillus</name>
    <dbReference type="NCBI Taxonomy" id="1035"/>
    <lineage>
        <taxon>Bacteria</taxon>
        <taxon>Pseudomonadati</taxon>
        <taxon>Pseudomonadota</taxon>
        <taxon>Alphaproteobacteria</taxon>
        <taxon>Hyphomicrobiales</taxon>
        <taxon>Nitrobacteraceae</taxon>
        <taxon>Afipia</taxon>
    </lineage>
</organism>